<feature type="region of interest" description="Disordered" evidence="1">
    <location>
        <begin position="1"/>
        <end position="39"/>
    </location>
</feature>
<sequence length="491" mass="54247">MPEGQANERQPLLDESSNAATPSNATPGPSNAALPVPEQEHVSTRMSAAVALLNTRTSALLQPVRHALSPYLNHVLVMSKVRAMAGAFVAASLVALFIPALYYVYIPQRLQGGAKEPAPLTLHALHITSVTGLAVAFKLNATRGVNEAPPIQLITSPTRFSIVHLEAETIPLPIPARPWYRPHSIPSSWTEDDADFGISSDIVAGFDFQGLVVEAGATYANISIDSQLDAVNNTFWSPFITDTVKYFVQRYNYEQNVSSIPSDMPSAPRPVTLRQQSLPTQWFPFIGFWKWNIPMWEYFRIDLAAIPTLFGDLPSSSPTFLEKLNLTLSEPVSVDQVPVSVPGSPLPVLIYVVNASFDFTNPTDNVLRVDETGLKLHAVVSHRGVEMLRVWIQIPVIAHDRNVRALHIHAESIAGNGGTVALMEWFGLYAEGVDTKVQVHSIGFDYAIRLDDGRLGWIEDMVRSWVLDVFVKGAVEEDEWMAKVQRTQLRR</sequence>
<evidence type="ECO:0000256" key="1">
    <source>
        <dbReference type="SAM" id="MobiDB-lite"/>
    </source>
</evidence>
<dbReference type="OrthoDB" id="2152431at2759"/>
<feature type="transmembrane region" description="Helical" evidence="2">
    <location>
        <begin position="83"/>
        <end position="105"/>
    </location>
</feature>
<dbReference type="Proteomes" id="UP000320333">
    <property type="component" value="Unassembled WGS sequence"/>
</dbReference>
<accession>A0A507FLS9</accession>
<organism evidence="3 4">
    <name type="scientific">Chytriomyces confervae</name>
    <dbReference type="NCBI Taxonomy" id="246404"/>
    <lineage>
        <taxon>Eukaryota</taxon>
        <taxon>Fungi</taxon>
        <taxon>Fungi incertae sedis</taxon>
        <taxon>Chytridiomycota</taxon>
        <taxon>Chytridiomycota incertae sedis</taxon>
        <taxon>Chytridiomycetes</taxon>
        <taxon>Chytridiales</taxon>
        <taxon>Chytriomycetaceae</taxon>
        <taxon>Chytriomyces</taxon>
    </lineage>
</organism>
<keyword evidence="4" id="KW-1185">Reference proteome</keyword>
<reference evidence="3 4" key="1">
    <citation type="journal article" date="2019" name="Sci. Rep.">
        <title>Comparative genomics of chytrid fungi reveal insights into the obligate biotrophic and pathogenic lifestyle of Synchytrium endobioticum.</title>
        <authorList>
            <person name="van de Vossenberg B.T.L.H."/>
            <person name="Warris S."/>
            <person name="Nguyen H.D.T."/>
            <person name="van Gent-Pelzer M.P.E."/>
            <person name="Joly D.L."/>
            <person name="van de Geest H.C."/>
            <person name="Bonants P.J.M."/>
            <person name="Smith D.S."/>
            <person name="Levesque C.A."/>
            <person name="van der Lee T.A.J."/>
        </authorList>
    </citation>
    <scope>NUCLEOTIDE SEQUENCE [LARGE SCALE GENOMIC DNA]</scope>
    <source>
        <strain evidence="3 4">CBS 675.73</strain>
    </source>
</reference>
<gene>
    <name evidence="3" type="ORF">CcCBS67573_g02726</name>
</gene>
<dbReference type="AlphaFoldDB" id="A0A507FLS9"/>
<name>A0A507FLS9_9FUNG</name>
<evidence type="ECO:0000256" key="2">
    <source>
        <dbReference type="SAM" id="Phobius"/>
    </source>
</evidence>
<keyword evidence="2" id="KW-1133">Transmembrane helix</keyword>
<keyword evidence="2" id="KW-0812">Transmembrane</keyword>
<evidence type="ECO:0000313" key="3">
    <source>
        <dbReference type="EMBL" id="TPX75987.1"/>
    </source>
</evidence>
<evidence type="ECO:0000313" key="4">
    <source>
        <dbReference type="Proteomes" id="UP000320333"/>
    </source>
</evidence>
<keyword evidence="2" id="KW-0472">Membrane</keyword>
<proteinExistence type="predicted"/>
<feature type="compositionally biased region" description="Polar residues" evidence="1">
    <location>
        <begin position="15"/>
        <end position="29"/>
    </location>
</feature>
<comment type="caution">
    <text evidence="3">The sequence shown here is derived from an EMBL/GenBank/DDBJ whole genome shotgun (WGS) entry which is preliminary data.</text>
</comment>
<dbReference type="EMBL" id="QEAP01000061">
    <property type="protein sequence ID" value="TPX75987.1"/>
    <property type="molecule type" value="Genomic_DNA"/>
</dbReference>
<protein>
    <submittedName>
        <fullName evidence="3">Uncharacterized protein</fullName>
    </submittedName>
</protein>